<evidence type="ECO:0000313" key="6">
    <source>
        <dbReference type="Proteomes" id="UP000002139"/>
    </source>
</evidence>
<feature type="domain" description="Response regulatory" evidence="4">
    <location>
        <begin position="61"/>
        <end position="171"/>
    </location>
</feature>
<dbReference type="Pfam" id="PF00072">
    <property type="entry name" value="Response_reg"/>
    <property type="match status" value="1"/>
</dbReference>
<dbReference type="PANTHER" id="PTHR44591">
    <property type="entry name" value="STRESS RESPONSE REGULATOR PROTEIN 1"/>
    <property type="match status" value="1"/>
</dbReference>
<dbReference type="PANTHER" id="PTHR44591:SF3">
    <property type="entry name" value="RESPONSE REGULATORY DOMAIN-CONTAINING PROTEIN"/>
    <property type="match status" value="1"/>
</dbReference>
<evidence type="ECO:0000256" key="1">
    <source>
        <dbReference type="ARBA" id="ARBA00022553"/>
    </source>
</evidence>
<dbReference type="SUPFAM" id="SSF52172">
    <property type="entry name" value="CheY-like"/>
    <property type="match status" value="1"/>
</dbReference>
<reference evidence="5 6" key="1">
    <citation type="journal article" date="2007" name="Nat. Biotechnol.">
        <title>Complete genome sequence of the myxobacterium Sorangium cellulosum.</title>
        <authorList>
            <person name="Schneiker S."/>
            <person name="Perlova O."/>
            <person name="Kaiser O."/>
            <person name="Gerth K."/>
            <person name="Alici A."/>
            <person name="Altmeyer M.O."/>
            <person name="Bartels D."/>
            <person name="Bekel T."/>
            <person name="Beyer S."/>
            <person name="Bode E."/>
            <person name="Bode H.B."/>
            <person name="Bolten C.J."/>
            <person name="Choudhuri J.V."/>
            <person name="Doss S."/>
            <person name="Elnakady Y.A."/>
            <person name="Frank B."/>
            <person name="Gaigalat L."/>
            <person name="Goesmann A."/>
            <person name="Groeger C."/>
            <person name="Gross F."/>
            <person name="Jelsbak L."/>
            <person name="Jelsbak L."/>
            <person name="Kalinowski J."/>
            <person name="Kegler C."/>
            <person name="Knauber T."/>
            <person name="Konietzny S."/>
            <person name="Kopp M."/>
            <person name="Krause L."/>
            <person name="Krug D."/>
            <person name="Linke B."/>
            <person name="Mahmud T."/>
            <person name="Martinez-Arias R."/>
            <person name="McHardy A.C."/>
            <person name="Merai M."/>
            <person name="Meyer F."/>
            <person name="Mormann S."/>
            <person name="Munoz-Dorado J."/>
            <person name="Perez J."/>
            <person name="Pradella S."/>
            <person name="Rachid S."/>
            <person name="Raddatz G."/>
            <person name="Rosenau F."/>
            <person name="Rueckert C."/>
            <person name="Sasse F."/>
            <person name="Scharfe M."/>
            <person name="Schuster S.C."/>
            <person name="Suen G."/>
            <person name="Treuner-Lange A."/>
            <person name="Velicer G.J."/>
            <person name="Vorholter F.-J."/>
            <person name="Weissman K.J."/>
            <person name="Welch R.D."/>
            <person name="Wenzel S.C."/>
            <person name="Whitworth D.E."/>
            <person name="Wilhelm S."/>
            <person name="Wittmann C."/>
            <person name="Bloecker H."/>
            <person name="Puehler A."/>
            <person name="Mueller R."/>
        </authorList>
    </citation>
    <scope>NUCLEOTIDE SEQUENCE [LARGE SCALE GENOMIC DNA]</scope>
    <source>
        <strain evidence="6">So ce56</strain>
    </source>
</reference>
<feature type="compositionally biased region" description="Polar residues" evidence="3">
    <location>
        <begin position="32"/>
        <end position="46"/>
    </location>
</feature>
<dbReference type="STRING" id="448385.sce5995"/>
<sequence>MQAIDTTQARSRTSAAQRQEMRARDRRREAATVSSTVRAHRTSSQGQHRDAAISSSRRKYCVLVVDDDERALRSISAVLSGDVDVVECTSAEQALVLLETREFHLVCSDVVMPGMKGDELLRRVANMPVYTSCLLITGAEEYTRSKEAVYHHVLLKPFNPARLTALVLQLARLTEMKRSVHSMADSLTPTDAGSELVSCGWPDAGMAPESSHAPRSTRQEACVTCGATPHDLPHEPEPARAAAPTLRARKRWAR</sequence>
<dbReference type="BioCyc" id="SCEL448385:SCE_RS30800-MONOMER"/>
<organism evidence="5 6">
    <name type="scientific">Sorangium cellulosum (strain So ce56)</name>
    <name type="common">Polyangium cellulosum (strain So ce56)</name>
    <dbReference type="NCBI Taxonomy" id="448385"/>
    <lineage>
        <taxon>Bacteria</taxon>
        <taxon>Pseudomonadati</taxon>
        <taxon>Myxococcota</taxon>
        <taxon>Polyangia</taxon>
        <taxon>Polyangiales</taxon>
        <taxon>Polyangiaceae</taxon>
        <taxon>Sorangium</taxon>
    </lineage>
</organism>
<evidence type="ECO:0000256" key="2">
    <source>
        <dbReference type="PROSITE-ProRule" id="PRU00169"/>
    </source>
</evidence>
<dbReference type="Gene3D" id="3.40.50.2300">
    <property type="match status" value="1"/>
</dbReference>
<dbReference type="InterPro" id="IPR050595">
    <property type="entry name" value="Bact_response_regulator"/>
</dbReference>
<gene>
    <name evidence="5" type="ordered locus">sce5995</name>
</gene>
<dbReference type="KEGG" id="scl:sce5995"/>
<protein>
    <submittedName>
        <fullName evidence="5">Response regulator</fullName>
    </submittedName>
</protein>
<proteinExistence type="predicted"/>
<name>A9GC98_SORC5</name>
<dbReference type="eggNOG" id="COG3437">
    <property type="taxonomic scope" value="Bacteria"/>
</dbReference>
<feature type="modified residue" description="4-aspartylphosphate" evidence="2">
    <location>
        <position position="109"/>
    </location>
</feature>
<keyword evidence="6" id="KW-1185">Reference proteome</keyword>
<dbReference type="SMART" id="SM00448">
    <property type="entry name" value="REC"/>
    <property type="match status" value="1"/>
</dbReference>
<keyword evidence="1 2" id="KW-0597">Phosphoprotein</keyword>
<evidence type="ECO:0000259" key="4">
    <source>
        <dbReference type="PROSITE" id="PS50110"/>
    </source>
</evidence>
<dbReference type="InterPro" id="IPR001789">
    <property type="entry name" value="Sig_transdc_resp-reg_receiver"/>
</dbReference>
<dbReference type="GO" id="GO:0000160">
    <property type="term" value="P:phosphorelay signal transduction system"/>
    <property type="evidence" value="ECO:0007669"/>
    <property type="project" value="InterPro"/>
</dbReference>
<dbReference type="EMBL" id="AM746676">
    <property type="protein sequence ID" value="CAN96159.1"/>
    <property type="molecule type" value="Genomic_DNA"/>
</dbReference>
<feature type="region of interest" description="Disordered" evidence="3">
    <location>
        <begin position="226"/>
        <end position="254"/>
    </location>
</feature>
<feature type="region of interest" description="Disordered" evidence="3">
    <location>
        <begin position="1"/>
        <end position="52"/>
    </location>
</feature>
<dbReference type="AlphaFoldDB" id="A9GC98"/>
<feature type="compositionally biased region" description="Basic and acidic residues" evidence="3">
    <location>
        <begin position="19"/>
        <end position="30"/>
    </location>
</feature>
<accession>A9GC98</accession>
<dbReference type="HOGENOM" id="CLU_095696_0_0_7"/>
<dbReference type="PROSITE" id="PS50110">
    <property type="entry name" value="RESPONSE_REGULATORY"/>
    <property type="match status" value="1"/>
</dbReference>
<dbReference type="Proteomes" id="UP000002139">
    <property type="component" value="Chromosome"/>
</dbReference>
<feature type="compositionally biased region" description="Polar residues" evidence="3">
    <location>
        <begin position="1"/>
        <end position="14"/>
    </location>
</feature>
<evidence type="ECO:0000313" key="5">
    <source>
        <dbReference type="EMBL" id="CAN96159.1"/>
    </source>
</evidence>
<evidence type="ECO:0000256" key="3">
    <source>
        <dbReference type="SAM" id="MobiDB-lite"/>
    </source>
</evidence>
<dbReference type="InterPro" id="IPR011006">
    <property type="entry name" value="CheY-like_superfamily"/>
</dbReference>